<organism evidence="1 2">
    <name type="scientific">Paenibacillus lacisoli</name>
    <dbReference type="NCBI Taxonomy" id="3064525"/>
    <lineage>
        <taxon>Bacteria</taxon>
        <taxon>Bacillati</taxon>
        <taxon>Bacillota</taxon>
        <taxon>Bacilli</taxon>
        <taxon>Bacillales</taxon>
        <taxon>Paenibacillaceae</taxon>
        <taxon>Paenibacillus</taxon>
    </lineage>
</organism>
<evidence type="ECO:0000313" key="2">
    <source>
        <dbReference type="Proteomes" id="UP001240171"/>
    </source>
</evidence>
<proteinExistence type="predicted"/>
<gene>
    <name evidence="1" type="ORF">Q5741_09555</name>
</gene>
<name>A0ABT9CBL8_9BACL</name>
<dbReference type="Proteomes" id="UP001240171">
    <property type="component" value="Unassembled WGS sequence"/>
</dbReference>
<evidence type="ECO:0000313" key="1">
    <source>
        <dbReference type="EMBL" id="MDO7906666.1"/>
    </source>
</evidence>
<protein>
    <submittedName>
        <fullName evidence="1">Uncharacterized protein</fullName>
    </submittedName>
</protein>
<keyword evidence="2" id="KW-1185">Reference proteome</keyword>
<accession>A0ABT9CBL8</accession>
<sequence length="183" mass="21482">MLWLVTLMICCFIKVGSERKGSAIYYSVTYREWSETKQKEVRTLEQVSVPQSELFLRKLVDATLIHSRLWGHISNERTEEGTHSIYAAEFADQVEEPYRSAITKAVFALNRTSSLYSGEYWIWDGQQFMEQEGQAASSLMVLEWAQRLLDHYVVEQETTYEVLYSVLDEERKKLLFFLKEVDL</sequence>
<dbReference type="RefSeq" id="WP_305024056.1">
    <property type="nucleotide sequence ID" value="NZ_JAUQTB010000004.1"/>
</dbReference>
<reference evidence="1 2" key="1">
    <citation type="submission" date="2023-07" db="EMBL/GenBank/DDBJ databases">
        <title>Paenibacillus sp. JX-17 nov. isolated from soil.</title>
        <authorList>
            <person name="Wan Y."/>
            <person name="Liu B."/>
        </authorList>
    </citation>
    <scope>NUCLEOTIDE SEQUENCE [LARGE SCALE GENOMIC DNA]</scope>
    <source>
        <strain evidence="1 2">JX-17</strain>
    </source>
</reference>
<dbReference type="EMBL" id="JAUQTB010000004">
    <property type="protein sequence ID" value="MDO7906666.1"/>
    <property type="molecule type" value="Genomic_DNA"/>
</dbReference>
<comment type="caution">
    <text evidence="1">The sequence shown here is derived from an EMBL/GenBank/DDBJ whole genome shotgun (WGS) entry which is preliminary data.</text>
</comment>